<name>A0A7J8VPN1_9ROSI</name>
<accession>A0A7J8VPN1</accession>
<reference evidence="1 2" key="1">
    <citation type="journal article" date="2019" name="Genome Biol. Evol.">
        <title>Insights into the evolution of the New World diploid cottons (Gossypium, subgenus Houzingenia) based on genome sequencing.</title>
        <authorList>
            <person name="Grover C.E."/>
            <person name="Arick M.A. 2nd"/>
            <person name="Thrash A."/>
            <person name="Conover J.L."/>
            <person name="Sanders W.S."/>
            <person name="Peterson D.G."/>
            <person name="Frelichowski J.E."/>
            <person name="Scheffler J.A."/>
            <person name="Scheffler B.E."/>
            <person name="Wendel J.F."/>
        </authorList>
    </citation>
    <scope>NUCLEOTIDE SEQUENCE [LARGE SCALE GENOMIC DNA]</scope>
    <source>
        <strain evidence="1">57</strain>
        <tissue evidence="1">Leaf</tissue>
    </source>
</reference>
<keyword evidence="2" id="KW-1185">Reference proteome</keyword>
<protein>
    <submittedName>
        <fullName evidence="1">Uncharacterized protein</fullName>
    </submittedName>
</protein>
<dbReference type="EMBL" id="JABFAB010000011">
    <property type="protein sequence ID" value="MBA0664404.1"/>
    <property type="molecule type" value="Genomic_DNA"/>
</dbReference>
<evidence type="ECO:0000313" key="2">
    <source>
        <dbReference type="Proteomes" id="UP000593573"/>
    </source>
</evidence>
<proteinExistence type="predicted"/>
<dbReference type="Proteomes" id="UP000593573">
    <property type="component" value="Unassembled WGS sequence"/>
</dbReference>
<evidence type="ECO:0000313" key="1">
    <source>
        <dbReference type="EMBL" id="MBA0664404.1"/>
    </source>
</evidence>
<sequence length="25" mass="2842">MLLRIWICHLIQTSLGKILGKGFSN</sequence>
<organism evidence="1 2">
    <name type="scientific">Gossypium klotzschianum</name>
    <dbReference type="NCBI Taxonomy" id="34286"/>
    <lineage>
        <taxon>Eukaryota</taxon>
        <taxon>Viridiplantae</taxon>
        <taxon>Streptophyta</taxon>
        <taxon>Embryophyta</taxon>
        <taxon>Tracheophyta</taxon>
        <taxon>Spermatophyta</taxon>
        <taxon>Magnoliopsida</taxon>
        <taxon>eudicotyledons</taxon>
        <taxon>Gunneridae</taxon>
        <taxon>Pentapetalae</taxon>
        <taxon>rosids</taxon>
        <taxon>malvids</taxon>
        <taxon>Malvales</taxon>
        <taxon>Malvaceae</taxon>
        <taxon>Malvoideae</taxon>
        <taxon>Gossypium</taxon>
    </lineage>
</organism>
<comment type="caution">
    <text evidence="1">The sequence shown here is derived from an EMBL/GenBank/DDBJ whole genome shotgun (WGS) entry which is preliminary data.</text>
</comment>
<gene>
    <name evidence="1" type="ORF">Goklo_004416</name>
</gene>
<dbReference type="AlphaFoldDB" id="A0A7J8VPN1"/>
<feature type="non-terminal residue" evidence="1">
    <location>
        <position position="25"/>
    </location>
</feature>